<keyword evidence="8 10" id="KW-0464">Manganese</keyword>
<evidence type="ECO:0000256" key="3">
    <source>
        <dbReference type="ARBA" id="ARBA00022759"/>
    </source>
</evidence>
<feature type="binding site" evidence="10">
    <location>
        <position position="149"/>
    </location>
    <ligand>
        <name>Mn(2+)</name>
        <dbReference type="ChEBI" id="CHEBI:29035"/>
    </ligand>
</feature>
<dbReference type="Proteomes" id="UP000238304">
    <property type="component" value="Chromosome"/>
</dbReference>
<keyword evidence="12" id="KW-1185">Reference proteome</keyword>
<dbReference type="Pfam" id="PF01867">
    <property type="entry name" value="Cas_Cas1"/>
    <property type="match status" value="1"/>
</dbReference>
<dbReference type="PANTHER" id="PTHR34353:SF2">
    <property type="entry name" value="CRISPR-ASSOCIATED ENDONUCLEASE CAS1 1"/>
    <property type="match status" value="1"/>
</dbReference>
<dbReference type="NCBIfam" id="TIGR00287">
    <property type="entry name" value="cas1"/>
    <property type="match status" value="1"/>
</dbReference>
<reference evidence="11 12" key="1">
    <citation type="submission" date="2018-02" db="EMBL/GenBank/DDBJ databases">
        <authorList>
            <person name="Holder M.E."/>
            <person name="Ajami N.J."/>
            <person name="Petrosino J.F."/>
        </authorList>
    </citation>
    <scope>NUCLEOTIDE SEQUENCE [LARGE SCALE GENOMIC DNA]</scope>
    <source>
        <strain evidence="11 12">ATCC 33285</strain>
    </source>
</reference>
<proteinExistence type="inferred from homology"/>
<comment type="function">
    <text evidence="10">CRISPR (clustered regularly interspaced short palindromic repeat), is an adaptive immune system that provides protection against mobile genetic elements (viruses, transposable elements and conjugative plasmids). CRISPR clusters contain spacers, sequences complementary to antecedent mobile elements, and target invading nucleic acids. CRISPR clusters are transcribed and processed into CRISPR RNA (crRNA). Acts as a dsDNA endonuclease. Involved in the integration of spacer DNA into the CRISPR cassette.</text>
</comment>
<gene>
    <name evidence="10" type="primary">cas1</name>
    <name evidence="11" type="ORF">C4H11_13655</name>
</gene>
<evidence type="ECO:0000256" key="5">
    <source>
        <dbReference type="ARBA" id="ARBA00022842"/>
    </source>
</evidence>
<keyword evidence="6 10" id="KW-0051">Antiviral defense</keyword>
<evidence type="ECO:0000256" key="6">
    <source>
        <dbReference type="ARBA" id="ARBA00023118"/>
    </source>
</evidence>
<dbReference type="EMBL" id="CP027231">
    <property type="protein sequence ID" value="AVM53813.1"/>
    <property type="molecule type" value="Genomic_DNA"/>
</dbReference>
<evidence type="ECO:0000313" key="12">
    <source>
        <dbReference type="Proteomes" id="UP000238304"/>
    </source>
</evidence>
<evidence type="ECO:0000256" key="8">
    <source>
        <dbReference type="ARBA" id="ARBA00023211"/>
    </source>
</evidence>
<dbReference type="HAMAP" id="MF_01470">
    <property type="entry name" value="Cas1"/>
    <property type="match status" value="1"/>
</dbReference>
<name>A0ABM6TAR4_9BACE</name>
<evidence type="ECO:0000256" key="9">
    <source>
        <dbReference type="ARBA" id="ARBA00038592"/>
    </source>
</evidence>
<protein>
    <recommendedName>
        <fullName evidence="10">CRISPR-associated endonuclease Cas1</fullName>
        <ecNumber evidence="10">3.1.-.-</ecNumber>
    </recommendedName>
</protein>
<evidence type="ECO:0000313" key="11">
    <source>
        <dbReference type="EMBL" id="AVM53813.1"/>
    </source>
</evidence>
<dbReference type="RefSeq" id="WP_106042832.1">
    <property type="nucleotide sequence ID" value="NZ_CP027231.1"/>
</dbReference>
<sequence length="295" mass="32857">MLKRSLVFNSPAMLSLKNSQLVIALKEIPDEKCTIPIEDIGFIMIDNPMVSVTMPLLNALADNNVAVVFCNEKGMPNAMLLNLNSNTTQGETLRLQTEAGEVLKKNLWKQVITAKIRNQSALLNKKGKQGDILKPYYMNVKSGDSNNREGAAAHIYWVALFGKEFVRNRDLPGINALLNYGYTVLRAAVARALMASGLFPALGIFHRNRSNAFPLADDIMEPYRIYVDEVVCELCEEGKIELNKETKARLINVLVCDTSFPKVTRPLSIGLSITMASLVKCYAKENTHLNFPCFE</sequence>
<dbReference type="InterPro" id="IPR050646">
    <property type="entry name" value="Cas1"/>
</dbReference>
<comment type="similarity">
    <text evidence="10">Belongs to the CRISPR-associated endonuclease Cas1 family.</text>
</comment>
<keyword evidence="2 10" id="KW-0479">Metal-binding</keyword>
<dbReference type="GO" id="GO:0004519">
    <property type="term" value="F:endonuclease activity"/>
    <property type="evidence" value="ECO:0007669"/>
    <property type="project" value="UniProtKB-KW"/>
</dbReference>
<accession>A0ABM6TAR4</accession>
<dbReference type="InterPro" id="IPR002729">
    <property type="entry name" value="CRISPR-assoc_Cas1"/>
</dbReference>
<dbReference type="EC" id="3.1.-.-" evidence="10"/>
<keyword evidence="5 10" id="KW-0460">Magnesium</keyword>
<dbReference type="InterPro" id="IPR019855">
    <property type="entry name" value="CRISPR-assoc_Cas1_NMENI"/>
</dbReference>
<organism evidence="11 12">
    <name type="scientific">Bacteroides zoogleoformans</name>
    <dbReference type="NCBI Taxonomy" id="28119"/>
    <lineage>
        <taxon>Bacteria</taxon>
        <taxon>Pseudomonadati</taxon>
        <taxon>Bacteroidota</taxon>
        <taxon>Bacteroidia</taxon>
        <taxon>Bacteroidales</taxon>
        <taxon>Bacteroidaceae</taxon>
        <taxon>Bacteroides</taxon>
    </lineage>
</organism>
<feature type="binding site" evidence="10">
    <location>
        <position position="206"/>
    </location>
    <ligand>
        <name>Mn(2+)</name>
        <dbReference type="ChEBI" id="CHEBI:29035"/>
    </ligand>
</feature>
<keyword evidence="3 10" id="KW-0255">Endonuclease</keyword>
<dbReference type="Gene3D" id="1.20.120.920">
    <property type="entry name" value="CRISPR-associated endonuclease Cas1, C-terminal domain"/>
    <property type="match status" value="1"/>
</dbReference>
<dbReference type="PANTHER" id="PTHR34353">
    <property type="entry name" value="CRISPR-ASSOCIATED ENDONUCLEASE CAS1 1"/>
    <property type="match status" value="1"/>
</dbReference>
<comment type="cofactor">
    <cofactor evidence="10">
        <name>Mg(2+)</name>
        <dbReference type="ChEBI" id="CHEBI:18420"/>
    </cofactor>
    <cofactor evidence="10">
        <name>Mn(2+)</name>
        <dbReference type="ChEBI" id="CHEBI:29035"/>
    </cofactor>
</comment>
<evidence type="ECO:0000256" key="7">
    <source>
        <dbReference type="ARBA" id="ARBA00023125"/>
    </source>
</evidence>
<dbReference type="NCBIfam" id="TIGR03639">
    <property type="entry name" value="cas1_NMENI"/>
    <property type="match status" value="1"/>
</dbReference>
<dbReference type="InterPro" id="IPR042211">
    <property type="entry name" value="CRISPR-assoc_Cas1_N"/>
</dbReference>
<feature type="binding site" evidence="10">
    <location>
        <position position="221"/>
    </location>
    <ligand>
        <name>Mn(2+)</name>
        <dbReference type="ChEBI" id="CHEBI:29035"/>
    </ligand>
</feature>
<evidence type="ECO:0000256" key="1">
    <source>
        <dbReference type="ARBA" id="ARBA00022722"/>
    </source>
</evidence>
<evidence type="ECO:0000256" key="2">
    <source>
        <dbReference type="ARBA" id="ARBA00022723"/>
    </source>
</evidence>
<evidence type="ECO:0000256" key="4">
    <source>
        <dbReference type="ARBA" id="ARBA00022801"/>
    </source>
</evidence>
<dbReference type="Gene3D" id="3.100.10.20">
    <property type="entry name" value="CRISPR-associated endonuclease Cas1, N-terminal domain"/>
    <property type="match status" value="1"/>
</dbReference>
<evidence type="ECO:0000256" key="10">
    <source>
        <dbReference type="HAMAP-Rule" id="MF_01470"/>
    </source>
</evidence>
<dbReference type="InterPro" id="IPR042206">
    <property type="entry name" value="CRISPR-assoc_Cas1_C"/>
</dbReference>
<keyword evidence="1 10" id="KW-0540">Nuclease</keyword>
<comment type="subunit">
    <text evidence="9 10">Homodimer, forms a heterotetramer with a Cas2 homodimer.</text>
</comment>
<keyword evidence="7 10" id="KW-0238">DNA-binding</keyword>
<keyword evidence="4 10" id="KW-0378">Hydrolase</keyword>